<evidence type="ECO:0000256" key="3">
    <source>
        <dbReference type="ARBA" id="ARBA00022777"/>
    </source>
</evidence>
<proteinExistence type="inferred from homology"/>
<keyword evidence="2" id="KW-0547">Nucleotide-binding</keyword>
<keyword evidence="6" id="KW-1185">Reference proteome</keyword>
<comment type="similarity">
    <text evidence="4">Belongs to the adenylate kinase family.</text>
</comment>
<dbReference type="Gene3D" id="3.40.50.300">
    <property type="entry name" value="P-loop containing nucleotide triphosphate hydrolases"/>
    <property type="match status" value="1"/>
</dbReference>
<dbReference type="InterPro" id="IPR000850">
    <property type="entry name" value="Adenylat/UMP-CMP_kin"/>
</dbReference>
<evidence type="ECO:0000256" key="1">
    <source>
        <dbReference type="ARBA" id="ARBA00022679"/>
    </source>
</evidence>
<dbReference type="CDD" id="cd01428">
    <property type="entry name" value="ADK"/>
    <property type="match status" value="1"/>
</dbReference>
<keyword evidence="1 4" id="KW-0808">Transferase</keyword>
<dbReference type="Pfam" id="PF00406">
    <property type="entry name" value="ADK"/>
    <property type="match status" value="1"/>
</dbReference>
<sequence>MNTVPERSVNQTEAKIVCVIGGPGVGKGTQCTRLAQDLKLVHISVGDLLRKEAEKSLDGQEFDIKAIMGHASLVPHTYVHDVLQRCLVQHLKDGRSDFLIDGFPRSKEQAQFFKSKESVPSAKYIYQQYC</sequence>
<gene>
    <name evidence="5" type="ORF">ABVK25_002430</name>
</gene>
<evidence type="ECO:0000313" key="6">
    <source>
        <dbReference type="Proteomes" id="UP001590951"/>
    </source>
</evidence>
<evidence type="ECO:0008006" key="7">
    <source>
        <dbReference type="Google" id="ProtNLM"/>
    </source>
</evidence>
<dbReference type="PROSITE" id="PS00113">
    <property type="entry name" value="ADENYLATE_KINASE"/>
    <property type="match status" value="1"/>
</dbReference>
<reference evidence="5 6" key="1">
    <citation type="submission" date="2024-09" db="EMBL/GenBank/DDBJ databases">
        <title>Rethinking Asexuality: The Enigmatic Case of Functional Sexual Genes in Lepraria (Stereocaulaceae).</title>
        <authorList>
            <person name="Doellman M."/>
            <person name="Sun Y."/>
            <person name="Barcenas-Pena A."/>
            <person name="Lumbsch H.T."/>
            <person name="Grewe F."/>
        </authorList>
    </citation>
    <scope>NUCLEOTIDE SEQUENCE [LARGE SCALE GENOMIC DNA]</scope>
    <source>
        <strain evidence="5 6">Grewe 0041</strain>
    </source>
</reference>
<dbReference type="PANTHER" id="PTHR23359">
    <property type="entry name" value="NUCLEOTIDE KINASE"/>
    <property type="match status" value="1"/>
</dbReference>
<accession>A0ABR4BIZ1</accession>
<dbReference type="InterPro" id="IPR033690">
    <property type="entry name" value="Adenylat_kinase_CS"/>
</dbReference>
<protein>
    <recommendedName>
        <fullName evidence="7">Nucleoside-diphosphate kinase</fullName>
    </recommendedName>
</protein>
<dbReference type="InterPro" id="IPR027417">
    <property type="entry name" value="P-loop_NTPase"/>
</dbReference>
<evidence type="ECO:0000256" key="4">
    <source>
        <dbReference type="RuleBase" id="RU003330"/>
    </source>
</evidence>
<comment type="caution">
    <text evidence="5">The sequence shown here is derived from an EMBL/GenBank/DDBJ whole genome shotgun (WGS) entry which is preliminary data.</text>
</comment>
<evidence type="ECO:0000256" key="2">
    <source>
        <dbReference type="ARBA" id="ARBA00022741"/>
    </source>
</evidence>
<dbReference type="SUPFAM" id="SSF52540">
    <property type="entry name" value="P-loop containing nucleoside triphosphate hydrolases"/>
    <property type="match status" value="1"/>
</dbReference>
<dbReference type="PRINTS" id="PR00094">
    <property type="entry name" value="ADENYLTKNASE"/>
</dbReference>
<dbReference type="Proteomes" id="UP001590951">
    <property type="component" value="Unassembled WGS sequence"/>
</dbReference>
<keyword evidence="3 4" id="KW-0418">Kinase</keyword>
<evidence type="ECO:0000313" key="5">
    <source>
        <dbReference type="EMBL" id="KAL2057377.1"/>
    </source>
</evidence>
<name>A0ABR4BIZ1_9LECA</name>
<dbReference type="EMBL" id="JBHFEH010000005">
    <property type="protein sequence ID" value="KAL2057377.1"/>
    <property type="molecule type" value="Genomic_DNA"/>
</dbReference>
<organism evidence="5 6">
    <name type="scientific">Lepraria finkii</name>
    <dbReference type="NCBI Taxonomy" id="1340010"/>
    <lineage>
        <taxon>Eukaryota</taxon>
        <taxon>Fungi</taxon>
        <taxon>Dikarya</taxon>
        <taxon>Ascomycota</taxon>
        <taxon>Pezizomycotina</taxon>
        <taxon>Lecanoromycetes</taxon>
        <taxon>OSLEUM clade</taxon>
        <taxon>Lecanoromycetidae</taxon>
        <taxon>Lecanorales</taxon>
        <taxon>Lecanorineae</taxon>
        <taxon>Stereocaulaceae</taxon>
        <taxon>Lepraria</taxon>
    </lineage>
</organism>